<dbReference type="Proteomes" id="UP000256305">
    <property type="component" value="Unassembled WGS sequence"/>
</dbReference>
<dbReference type="RefSeq" id="WP_115822278.1">
    <property type="nucleotide sequence ID" value="NZ_QUAE01000002.1"/>
</dbReference>
<dbReference type="EMBL" id="QUAE01000002">
    <property type="protein sequence ID" value="REJ10376.1"/>
    <property type="molecule type" value="Genomic_DNA"/>
</dbReference>
<feature type="chain" id="PRO_5017588165" evidence="1">
    <location>
        <begin position="27"/>
        <end position="124"/>
    </location>
</feature>
<organism evidence="2 3">
    <name type="scientific">Halobacillus trueperi</name>
    <dbReference type="NCBI Taxonomy" id="156205"/>
    <lineage>
        <taxon>Bacteria</taxon>
        <taxon>Bacillati</taxon>
        <taxon>Bacillota</taxon>
        <taxon>Bacilli</taxon>
        <taxon>Bacillales</taxon>
        <taxon>Bacillaceae</taxon>
        <taxon>Halobacillus</taxon>
    </lineage>
</organism>
<protein>
    <submittedName>
        <fullName evidence="2">Uncharacterized protein</fullName>
    </submittedName>
</protein>
<comment type="caution">
    <text evidence="2">The sequence shown here is derived from an EMBL/GenBank/DDBJ whole genome shotgun (WGS) entry which is preliminary data.</text>
</comment>
<proteinExistence type="predicted"/>
<evidence type="ECO:0000256" key="1">
    <source>
        <dbReference type="SAM" id="SignalP"/>
    </source>
</evidence>
<sequence length="124" mass="13531">MKKKIMTVVSIAILLLMGVFTGSASAELRTGNISWYNGVGKVGYHGKVLDSNDCATELSVDNPPAGTSLDVLNYSNGESGICQKWDGRQNFDHYSVILDVQKSFFENVLGEPSSVGWIDGRYSY</sequence>
<accession>A0A3E0JBR9</accession>
<feature type="signal peptide" evidence="1">
    <location>
        <begin position="1"/>
        <end position="26"/>
    </location>
</feature>
<keyword evidence="3" id="KW-1185">Reference proteome</keyword>
<reference evidence="2 3" key="1">
    <citation type="submission" date="2018-08" db="EMBL/GenBank/DDBJ databases">
        <title>Genome sequence of Halobacillus trueperi KCTC 3686.</title>
        <authorList>
            <person name="Cho K.H."/>
            <person name="Kwak M.-J."/>
            <person name="Kim B.-Y."/>
            <person name="Chun J."/>
        </authorList>
    </citation>
    <scope>NUCLEOTIDE SEQUENCE [LARGE SCALE GENOMIC DNA]</scope>
    <source>
        <strain evidence="2 3">KCTC 3686</strain>
    </source>
</reference>
<evidence type="ECO:0000313" key="2">
    <source>
        <dbReference type="EMBL" id="REJ10376.1"/>
    </source>
</evidence>
<dbReference type="AlphaFoldDB" id="A0A3E0JBR9"/>
<keyword evidence="1" id="KW-0732">Signal</keyword>
<name>A0A3E0JBR9_9BACI</name>
<evidence type="ECO:0000313" key="3">
    <source>
        <dbReference type="Proteomes" id="UP000256305"/>
    </source>
</evidence>
<gene>
    <name evidence="2" type="ORF">DYE48_02495</name>
</gene>